<evidence type="ECO:0000313" key="4">
    <source>
        <dbReference type="Proteomes" id="UP000198336"/>
    </source>
</evidence>
<organism evidence="3 4">
    <name type="scientific">Flavobacterium oncorhynchi</name>
    <dbReference type="NCBI Taxonomy" id="728056"/>
    <lineage>
        <taxon>Bacteria</taxon>
        <taxon>Pseudomonadati</taxon>
        <taxon>Bacteroidota</taxon>
        <taxon>Flavobacteriia</taxon>
        <taxon>Flavobacteriales</taxon>
        <taxon>Flavobacteriaceae</taxon>
        <taxon>Flavobacterium</taxon>
    </lineage>
</organism>
<dbReference type="Proteomes" id="UP000198336">
    <property type="component" value="Unassembled WGS sequence"/>
</dbReference>
<feature type="domain" description="Outer membrane protein beta-barrel" evidence="2">
    <location>
        <begin position="19"/>
        <end position="168"/>
    </location>
</feature>
<proteinExistence type="predicted"/>
<name>A0A226I013_9FLAO</name>
<accession>A0A226I013</accession>
<dbReference type="EMBL" id="MUHA01000012">
    <property type="protein sequence ID" value="OXA99835.1"/>
    <property type="molecule type" value="Genomic_DNA"/>
</dbReference>
<dbReference type="InterPro" id="IPR011250">
    <property type="entry name" value="OMP/PagP_B-barrel"/>
</dbReference>
<dbReference type="RefSeq" id="WP_089054138.1">
    <property type="nucleotide sequence ID" value="NZ_MUHA01000012.1"/>
</dbReference>
<keyword evidence="4" id="KW-1185">Reference proteome</keyword>
<evidence type="ECO:0000256" key="1">
    <source>
        <dbReference type="SAM" id="SignalP"/>
    </source>
</evidence>
<dbReference type="SUPFAM" id="SSF56925">
    <property type="entry name" value="OMPA-like"/>
    <property type="match status" value="1"/>
</dbReference>
<gene>
    <name evidence="3" type="ORF">B0A75_09950</name>
</gene>
<feature type="signal peptide" evidence="1">
    <location>
        <begin position="1"/>
        <end position="20"/>
    </location>
</feature>
<dbReference type="InterPro" id="IPR025665">
    <property type="entry name" value="Beta-barrel_OMP_2"/>
</dbReference>
<keyword evidence="1" id="KW-0732">Signal</keyword>
<feature type="chain" id="PRO_5012398210" description="Outer membrane protein beta-barrel domain-containing protein" evidence="1">
    <location>
        <begin position="21"/>
        <end position="188"/>
    </location>
</feature>
<comment type="caution">
    <text evidence="3">The sequence shown here is derived from an EMBL/GenBank/DDBJ whole genome shotgun (WGS) entry which is preliminary data.</text>
</comment>
<evidence type="ECO:0000259" key="2">
    <source>
        <dbReference type="Pfam" id="PF13568"/>
    </source>
</evidence>
<evidence type="ECO:0000313" key="3">
    <source>
        <dbReference type="EMBL" id="OXA99835.1"/>
    </source>
</evidence>
<protein>
    <recommendedName>
        <fullName evidence="2">Outer membrane protein beta-barrel domain-containing protein</fullName>
    </recommendedName>
</protein>
<sequence>MKKILLAAVLFLATSATIQAQLLKLGVKAGVNFASQTGDAGLNGVAFDKDGITSYHAGLVAELKLLEKFSIQPELLYSTQGATYKFKDAQEDFKNKLAYLSIPVMAKIYMTKSLSLEVGPQASFLLSQKNDVRFDDANTFDFALNAGLGLKITESIFVQGRYSLGLTEASSNADVKNSVVQLSAGFMF</sequence>
<reference evidence="3 4" key="1">
    <citation type="submission" date="2016-11" db="EMBL/GenBank/DDBJ databases">
        <title>Whole genomes of Flavobacteriaceae.</title>
        <authorList>
            <person name="Stine C."/>
            <person name="Li C."/>
            <person name="Tadesse D."/>
        </authorList>
    </citation>
    <scope>NUCLEOTIDE SEQUENCE [LARGE SCALE GENOMIC DNA]</scope>
    <source>
        <strain evidence="3 4">CCUG 59446</strain>
    </source>
</reference>
<dbReference type="Pfam" id="PF13568">
    <property type="entry name" value="OMP_b-brl_2"/>
    <property type="match status" value="1"/>
</dbReference>
<dbReference type="AlphaFoldDB" id="A0A226I013"/>